<dbReference type="PROSITE" id="PS50109">
    <property type="entry name" value="HIS_KIN"/>
    <property type="match status" value="1"/>
</dbReference>
<evidence type="ECO:0000256" key="1">
    <source>
        <dbReference type="ARBA" id="ARBA00000085"/>
    </source>
</evidence>
<dbReference type="CDD" id="cd00082">
    <property type="entry name" value="HisKA"/>
    <property type="match status" value="1"/>
</dbReference>
<dbReference type="GO" id="GO:0016020">
    <property type="term" value="C:membrane"/>
    <property type="evidence" value="ECO:0007669"/>
    <property type="project" value="UniProtKB-SubCell"/>
</dbReference>
<sequence>MPLYPLDSQPPLLLQDEAASPPAAPPRPWLQRVYARWLREASFRRQLSVAVMLGALGLALLLAAVNAWQGGRQVRAMLMEQGGRVAANLASNSSLALLYAAADNADEAVRASLAFPDVMAIEIRDTQARLLLALGAERDRLPAATVAALPERAASVPWLDQETEDSWAFAAPVWTRPEPSPFDVTLKPPQLLGQVRIIQSKAALHRAQASLFVANFGVALLFAALFLLAVRFLALRLTRPLAALSDAMQRVERGDSDARAPAGGPRDIAAMAHTFNRMIAALQEREAELAAHRDHLEDLVRERTLELSDAKERAEIASQAKSQFLARMSHELRTPLNAVMGYAQILKMDDGLSPKQRNGLDIIHGSGQHLLTLIVDILDLARIEAGKAELRVAPVELPARLNAVADIVRVMAEGKQIGLALELDPALPAVVQADDKRLSQVLINLLGNAVKFTHAGGVTLRAAVAVPAGGAAGEALLRFEVRDTGVGIAEDQVVRLFEPFEQAGNAEQRTGGTGLGLAISRQLVRMMGGEIRLESRPGEGSCFWFEISVPVQPAA</sequence>
<dbReference type="SMART" id="SM00387">
    <property type="entry name" value="HATPase_c"/>
    <property type="match status" value="1"/>
</dbReference>
<evidence type="ECO:0000256" key="9">
    <source>
        <dbReference type="ARBA" id="ARBA00022777"/>
    </source>
</evidence>
<dbReference type="SUPFAM" id="SSF47384">
    <property type="entry name" value="Homodimeric domain of signal transducing histidine kinase"/>
    <property type="match status" value="1"/>
</dbReference>
<keyword evidence="13" id="KW-0843">Virulence</keyword>
<dbReference type="Gene3D" id="3.30.565.10">
    <property type="entry name" value="Histidine kinase-like ATPase, C-terminal domain"/>
    <property type="match status" value="1"/>
</dbReference>
<dbReference type="SUPFAM" id="SSF158472">
    <property type="entry name" value="HAMP domain-like"/>
    <property type="match status" value="1"/>
</dbReference>
<dbReference type="SMART" id="SM00304">
    <property type="entry name" value="HAMP"/>
    <property type="match status" value="1"/>
</dbReference>
<evidence type="ECO:0000256" key="17">
    <source>
        <dbReference type="SAM" id="Phobius"/>
    </source>
</evidence>
<accession>A0A9X4LJV9</accession>
<comment type="catalytic activity">
    <reaction evidence="1">
        <text>ATP + protein L-histidine = ADP + protein N-phospho-L-histidine.</text>
        <dbReference type="EC" id="2.7.13.3"/>
    </reaction>
</comment>
<evidence type="ECO:0000313" key="20">
    <source>
        <dbReference type="EMBL" id="MDG0863792.1"/>
    </source>
</evidence>
<keyword evidence="7" id="KW-0732">Signal</keyword>
<name>A0A9X4LJV9_9BURK</name>
<evidence type="ECO:0000256" key="10">
    <source>
        <dbReference type="ARBA" id="ARBA00022840"/>
    </source>
</evidence>
<dbReference type="Pfam" id="PF02518">
    <property type="entry name" value="HATPase_c"/>
    <property type="match status" value="1"/>
</dbReference>
<keyword evidence="12" id="KW-0902">Two-component regulatory system</keyword>
<dbReference type="FunFam" id="3.30.565.10:FF:000010">
    <property type="entry name" value="Sensor histidine kinase RcsC"/>
    <property type="match status" value="1"/>
</dbReference>
<dbReference type="AlphaFoldDB" id="A0A9X4LJV9"/>
<dbReference type="EMBL" id="SGUG01000022">
    <property type="protein sequence ID" value="MDG0863792.1"/>
    <property type="molecule type" value="Genomic_DNA"/>
</dbReference>
<dbReference type="PRINTS" id="PR00344">
    <property type="entry name" value="BCTRLSENSOR"/>
</dbReference>
<proteinExistence type="predicted"/>
<evidence type="ECO:0000256" key="8">
    <source>
        <dbReference type="ARBA" id="ARBA00022741"/>
    </source>
</evidence>
<keyword evidence="8" id="KW-0547">Nucleotide-binding</keyword>
<organism evidence="20 21">
    <name type="scientific">Pelomonas aquatica</name>
    <dbReference type="NCBI Taxonomy" id="431058"/>
    <lineage>
        <taxon>Bacteria</taxon>
        <taxon>Pseudomonadati</taxon>
        <taxon>Pseudomonadota</taxon>
        <taxon>Betaproteobacteria</taxon>
        <taxon>Burkholderiales</taxon>
        <taxon>Sphaerotilaceae</taxon>
        <taxon>Roseateles</taxon>
    </lineage>
</organism>
<dbReference type="EC" id="2.7.13.3" evidence="3"/>
<dbReference type="Pfam" id="PF00672">
    <property type="entry name" value="HAMP"/>
    <property type="match status" value="1"/>
</dbReference>
<dbReference type="InterPro" id="IPR004358">
    <property type="entry name" value="Sig_transdc_His_kin-like_C"/>
</dbReference>
<dbReference type="CDD" id="cd16922">
    <property type="entry name" value="HATPase_EvgS-ArcB-TorS-like"/>
    <property type="match status" value="1"/>
</dbReference>
<dbReference type="SMART" id="SM00388">
    <property type="entry name" value="HisKA"/>
    <property type="match status" value="1"/>
</dbReference>
<keyword evidence="21" id="KW-1185">Reference proteome</keyword>
<keyword evidence="9" id="KW-0418">Kinase</keyword>
<evidence type="ECO:0000259" key="19">
    <source>
        <dbReference type="PROSITE" id="PS50885"/>
    </source>
</evidence>
<dbReference type="PANTHER" id="PTHR43711:SF1">
    <property type="entry name" value="HISTIDINE KINASE 1"/>
    <property type="match status" value="1"/>
</dbReference>
<dbReference type="PANTHER" id="PTHR43711">
    <property type="entry name" value="TWO-COMPONENT HISTIDINE KINASE"/>
    <property type="match status" value="1"/>
</dbReference>
<dbReference type="Gene3D" id="1.10.287.130">
    <property type="match status" value="1"/>
</dbReference>
<evidence type="ECO:0000256" key="14">
    <source>
        <dbReference type="ARBA" id="ARBA00023136"/>
    </source>
</evidence>
<dbReference type="InterPro" id="IPR003660">
    <property type="entry name" value="HAMP_dom"/>
</dbReference>
<feature type="domain" description="HAMP" evidence="19">
    <location>
        <begin position="235"/>
        <end position="287"/>
    </location>
</feature>
<dbReference type="CDD" id="cd06225">
    <property type="entry name" value="HAMP"/>
    <property type="match status" value="1"/>
</dbReference>
<dbReference type="RefSeq" id="WP_268153513.1">
    <property type="nucleotide sequence ID" value="NZ_JAPPUW010000023.1"/>
</dbReference>
<keyword evidence="5" id="KW-0808">Transferase</keyword>
<keyword evidence="14 17" id="KW-0472">Membrane</keyword>
<reference evidence="20" key="1">
    <citation type="submission" date="2019-02" db="EMBL/GenBank/DDBJ databases">
        <title>Draft genome of the type strain Pelomonas aquatica CCUG 52575T.</title>
        <authorList>
            <person name="Gomila M."/>
            <person name="Lalucat J."/>
        </authorList>
    </citation>
    <scope>NUCLEOTIDE SEQUENCE</scope>
    <source>
        <strain evidence="20">CCUG 52575</strain>
    </source>
</reference>
<evidence type="ECO:0000256" key="16">
    <source>
        <dbReference type="ARBA" id="ARBA00070152"/>
    </source>
</evidence>
<comment type="function">
    <text evidence="15">Member of the two-component regulatory system BvgS/BvgA. Phosphorylates BvgA via a four-step phosphorelay in response to environmental signals.</text>
</comment>
<comment type="subcellular location">
    <subcellularLocation>
        <location evidence="2">Membrane</location>
    </subcellularLocation>
</comment>
<evidence type="ECO:0000256" key="13">
    <source>
        <dbReference type="ARBA" id="ARBA00023026"/>
    </source>
</evidence>
<dbReference type="InterPro" id="IPR003661">
    <property type="entry name" value="HisK_dim/P_dom"/>
</dbReference>
<dbReference type="FunFam" id="1.10.287.130:FF:000004">
    <property type="entry name" value="Ethylene receptor 1"/>
    <property type="match status" value="1"/>
</dbReference>
<evidence type="ECO:0000256" key="3">
    <source>
        <dbReference type="ARBA" id="ARBA00012438"/>
    </source>
</evidence>
<keyword evidence="4" id="KW-0597">Phosphoprotein</keyword>
<dbReference type="PROSITE" id="PS50885">
    <property type="entry name" value="HAMP"/>
    <property type="match status" value="1"/>
</dbReference>
<feature type="domain" description="Histidine kinase" evidence="18">
    <location>
        <begin position="327"/>
        <end position="551"/>
    </location>
</feature>
<evidence type="ECO:0000256" key="11">
    <source>
        <dbReference type="ARBA" id="ARBA00022989"/>
    </source>
</evidence>
<dbReference type="InterPro" id="IPR003594">
    <property type="entry name" value="HATPase_dom"/>
</dbReference>
<evidence type="ECO:0000256" key="6">
    <source>
        <dbReference type="ARBA" id="ARBA00022692"/>
    </source>
</evidence>
<comment type="caution">
    <text evidence="20">The sequence shown here is derived from an EMBL/GenBank/DDBJ whole genome shotgun (WGS) entry which is preliminary data.</text>
</comment>
<keyword evidence="11 17" id="KW-1133">Transmembrane helix</keyword>
<feature type="transmembrane region" description="Helical" evidence="17">
    <location>
        <begin position="47"/>
        <end position="68"/>
    </location>
</feature>
<evidence type="ECO:0000259" key="18">
    <source>
        <dbReference type="PROSITE" id="PS50109"/>
    </source>
</evidence>
<dbReference type="InterPro" id="IPR036890">
    <property type="entry name" value="HATPase_C_sf"/>
</dbReference>
<feature type="transmembrane region" description="Helical" evidence="17">
    <location>
        <begin position="211"/>
        <end position="234"/>
    </location>
</feature>
<gene>
    <name evidence="20" type="ORF">EXJ73_15120</name>
</gene>
<keyword evidence="6 17" id="KW-0812">Transmembrane</keyword>
<dbReference type="InterPro" id="IPR005467">
    <property type="entry name" value="His_kinase_dom"/>
</dbReference>
<dbReference type="SUPFAM" id="SSF55874">
    <property type="entry name" value="ATPase domain of HSP90 chaperone/DNA topoisomerase II/histidine kinase"/>
    <property type="match status" value="1"/>
</dbReference>
<dbReference type="Gene3D" id="6.10.340.10">
    <property type="match status" value="1"/>
</dbReference>
<dbReference type="GO" id="GO:0000155">
    <property type="term" value="F:phosphorelay sensor kinase activity"/>
    <property type="evidence" value="ECO:0007669"/>
    <property type="project" value="InterPro"/>
</dbReference>
<evidence type="ECO:0000256" key="5">
    <source>
        <dbReference type="ARBA" id="ARBA00022679"/>
    </source>
</evidence>
<evidence type="ECO:0000313" key="21">
    <source>
        <dbReference type="Proteomes" id="UP001152766"/>
    </source>
</evidence>
<evidence type="ECO:0000256" key="4">
    <source>
        <dbReference type="ARBA" id="ARBA00022553"/>
    </source>
</evidence>
<evidence type="ECO:0000256" key="7">
    <source>
        <dbReference type="ARBA" id="ARBA00022729"/>
    </source>
</evidence>
<protein>
    <recommendedName>
        <fullName evidence="16">Virulence sensor protein BvgS</fullName>
        <ecNumber evidence="3">2.7.13.3</ecNumber>
    </recommendedName>
</protein>
<keyword evidence="10" id="KW-0067">ATP-binding</keyword>
<dbReference type="InterPro" id="IPR036097">
    <property type="entry name" value="HisK_dim/P_sf"/>
</dbReference>
<dbReference type="Pfam" id="PF00512">
    <property type="entry name" value="HisKA"/>
    <property type="match status" value="1"/>
</dbReference>
<evidence type="ECO:0000256" key="2">
    <source>
        <dbReference type="ARBA" id="ARBA00004370"/>
    </source>
</evidence>
<evidence type="ECO:0000256" key="15">
    <source>
        <dbReference type="ARBA" id="ARBA00058004"/>
    </source>
</evidence>
<evidence type="ECO:0000256" key="12">
    <source>
        <dbReference type="ARBA" id="ARBA00023012"/>
    </source>
</evidence>
<dbReference type="InterPro" id="IPR050736">
    <property type="entry name" value="Sensor_HK_Regulatory"/>
</dbReference>
<dbReference type="GO" id="GO:0005524">
    <property type="term" value="F:ATP binding"/>
    <property type="evidence" value="ECO:0007669"/>
    <property type="project" value="UniProtKB-KW"/>
</dbReference>
<dbReference type="Proteomes" id="UP001152766">
    <property type="component" value="Unassembled WGS sequence"/>
</dbReference>